<organism evidence="2 3">
    <name type="scientific">Gordonia phage Pleakley</name>
    <dbReference type="NCBI Taxonomy" id="2283246"/>
    <lineage>
        <taxon>Viruses</taxon>
        <taxon>Duplodnaviria</taxon>
        <taxon>Heunggongvirae</taxon>
        <taxon>Uroviricota</taxon>
        <taxon>Caudoviricetes</taxon>
        <taxon>Zierdtviridae</taxon>
        <taxon>Emilbogenvirinae</taxon>
        <taxon>Pleakleyvirus</taxon>
        <taxon>Pleakleyvirus pleakley</taxon>
    </lineage>
</organism>
<feature type="region of interest" description="Disordered" evidence="1">
    <location>
        <begin position="1"/>
        <end position="21"/>
    </location>
</feature>
<reference evidence="3" key="1">
    <citation type="submission" date="2018-07" db="EMBL/GenBank/DDBJ databases">
        <authorList>
            <person name="Quirk P.G."/>
            <person name="Krulwich T.A."/>
        </authorList>
    </citation>
    <scope>NUCLEOTIDE SEQUENCE [LARGE SCALE GENOMIC DNA]</scope>
</reference>
<sequence>MTLMPSSPGSKKGLSRLGRGGTKEYRDLVRKIEAAGGEVRKPTGKGHPKVYLGGRFIMTLCCTPSDHRSRKNELARLRRAGLEIS</sequence>
<evidence type="ECO:0000313" key="2">
    <source>
        <dbReference type="EMBL" id="AXH66050.1"/>
    </source>
</evidence>
<dbReference type="EMBL" id="MH576960">
    <property type="protein sequence ID" value="AXH66050.1"/>
    <property type="molecule type" value="Genomic_DNA"/>
</dbReference>
<dbReference type="KEGG" id="vg:65115069"/>
<dbReference type="RefSeq" id="YP_010097405.1">
    <property type="nucleotide sequence ID" value="NC_055758.1"/>
</dbReference>
<dbReference type="Proteomes" id="UP000260273">
    <property type="component" value="Segment"/>
</dbReference>
<dbReference type="GeneID" id="65115069"/>
<evidence type="ECO:0000256" key="1">
    <source>
        <dbReference type="SAM" id="MobiDB-lite"/>
    </source>
</evidence>
<name>A0A345M6C9_9CAUD</name>
<evidence type="ECO:0000313" key="3">
    <source>
        <dbReference type="Proteomes" id="UP000260273"/>
    </source>
</evidence>
<proteinExistence type="predicted"/>
<gene>
    <name evidence="2" type="primary">11</name>
    <name evidence="2" type="ORF">SEA_PLEAKLEY_11</name>
</gene>
<protein>
    <submittedName>
        <fullName evidence="2">HicA-like toxin</fullName>
    </submittedName>
</protein>
<accession>A0A345M6C9</accession>
<keyword evidence="3" id="KW-1185">Reference proteome</keyword>